<protein>
    <recommendedName>
        <fullName evidence="3">DUF1643 domain-containing protein</fullName>
    </recommendedName>
</protein>
<sequence>MPAAKVGVTPPDQNDTITRTHLKDDAASTAVYSSCEAYRYLLTRTWDASGPKALFIMLNPSTATEVQNDPTVERCERRARTLGFGSFRVTNIFAWRDTDPRKMRAAADPVGPLNDAAIRDSAVDWITGPDDRIVCAWGTHGAHLDRGADVTRLLRATGKDLHTLGLTKDGHPKHPLYISYSQQPERWSLP</sequence>
<evidence type="ECO:0000313" key="1">
    <source>
        <dbReference type="EMBL" id="SMY08986.1"/>
    </source>
</evidence>
<dbReference type="InterPro" id="IPR012441">
    <property type="entry name" value="DUF1643"/>
</dbReference>
<accession>A0A238LJ50</accession>
<dbReference type="Pfam" id="PF07799">
    <property type="entry name" value="DUF1643"/>
    <property type="match status" value="1"/>
</dbReference>
<evidence type="ECO:0000313" key="2">
    <source>
        <dbReference type="Proteomes" id="UP000201613"/>
    </source>
</evidence>
<dbReference type="AlphaFoldDB" id="A0A238LJ50"/>
<dbReference type="OrthoDB" id="9807577at2"/>
<keyword evidence="2" id="KW-1185">Reference proteome</keyword>
<name>A0A238LJ50_9RHOB</name>
<gene>
    <name evidence="1" type="ORF">LOM8899_03146</name>
</gene>
<proteinExistence type="predicted"/>
<reference evidence="1 2" key="1">
    <citation type="submission" date="2017-05" db="EMBL/GenBank/DDBJ databases">
        <authorList>
            <person name="Song R."/>
            <person name="Chenine A.L."/>
            <person name="Ruprecht R.M."/>
        </authorList>
    </citation>
    <scope>NUCLEOTIDE SEQUENCE [LARGE SCALE GENOMIC DNA]</scope>
    <source>
        <strain evidence="1 2">CECT 8899</strain>
    </source>
</reference>
<dbReference type="RefSeq" id="WP_093993170.1">
    <property type="nucleotide sequence ID" value="NZ_FXZK01000006.1"/>
</dbReference>
<dbReference type="EMBL" id="FXZK01000006">
    <property type="protein sequence ID" value="SMY08986.1"/>
    <property type="molecule type" value="Genomic_DNA"/>
</dbReference>
<dbReference type="Proteomes" id="UP000201613">
    <property type="component" value="Unassembled WGS sequence"/>
</dbReference>
<organism evidence="1 2">
    <name type="scientific">Flavimaricola marinus</name>
    <dbReference type="NCBI Taxonomy" id="1819565"/>
    <lineage>
        <taxon>Bacteria</taxon>
        <taxon>Pseudomonadati</taxon>
        <taxon>Pseudomonadota</taxon>
        <taxon>Alphaproteobacteria</taxon>
        <taxon>Rhodobacterales</taxon>
        <taxon>Paracoccaceae</taxon>
        <taxon>Flavimaricola</taxon>
    </lineage>
</organism>
<evidence type="ECO:0008006" key="3">
    <source>
        <dbReference type="Google" id="ProtNLM"/>
    </source>
</evidence>